<keyword evidence="3" id="KW-1185">Reference proteome</keyword>
<dbReference type="EMBL" id="AAFI02000003">
    <property type="protein sequence ID" value="EAL73671.1"/>
    <property type="molecule type" value="Genomic_DNA"/>
</dbReference>
<organism evidence="2 3">
    <name type="scientific">Dictyostelium discoideum</name>
    <name type="common">Social amoeba</name>
    <dbReference type="NCBI Taxonomy" id="44689"/>
    <lineage>
        <taxon>Eukaryota</taxon>
        <taxon>Amoebozoa</taxon>
        <taxon>Evosea</taxon>
        <taxon>Eumycetozoa</taxon>
        <taxon>Dictyostelia</taxon>
        <taxon>Dictyosteliales</taxon>
        <taxon>Dictyosteliaceae</taxon>
        <taxon>Dictyostelium</taxon>
    </lineage>
</organism>
<name>Q55FG8_DICDI</name>
<dbReference type="HOGENOM" id="CLU_2077486_0_0_1"/>
<gene>
    <name evidence="2" type="ORF">DDB_G0268436</name>
</gene>
<evidence type="ECO:0000256" key="1">
    <source>
        <dbReference type="SAM" id="MobiDB-lite"/>
    </source>
</evidence>
<dbReference type="Proteomes" id="UP000002195">
    <property type="component" value="Unassembled WGS sequence"/>
</dbReference>
<sequence length="118" mass="13224">MISMYACPIISPTSSPTITPSTTPTQTQTQTFTPSPNPTSNPSNIIYNSFKFFGNLCPTSGYNVTVGNCMNLCDFERISILPTDFKILLKFNCFYLQIKLVQMLLKILNWNVLIVLDS</sequence>
<dbReference type="KEGG" id="ddi:DDB_G0268436"/>
<dbReference type="GeneID" id="8616375"/>
<protein>
    <submittedName>
        <fullName evidence="2">Uncharacterized protein</fullName>
    </submittedName>
</protein>
<comment type="caution">
    <text evidence="2">The sequence shown here is derived from an EMBL/GenBank/DDBJ whole genome shotgun (WGS) entry which is preliminary data.</text>
</comment>
<reference evidence="2 3" key="1">
    <citation type="journal article" date="2005" name="Nature">
        <title>The genome of the social amoeba Dictyostelium discoideum.</title>
        <authorList>
            <consortium name="The Dictyostelium discoideum Sequencing Consortium"/>
            <person name="Eichinger L."/>
            <person name="Pachebat J.A."/>
            <person name="Glockner G."/>
            <person name="Rajandream M.A."/>
            <person name="Sucgang R."/>
            <person name="Berriman M."/>
            <person name="Song J."/>
            <person name="Olsen R."/>
            <person name="Szafranski K."/>
            <person name="Xu Q."/>
            <person name="Tunggal B."/>
            <person name="Kummerfeld S."/>
            <person name="Madera M."/>
            <person name="Konfortov B.A."/>
            <person name="Rivero F."/>
            <person name="Bankier A.T."/>
            <person name="Lehmann R."/>
            <person name="Hamlin N."/>
            <person name="Davies R."/>
            <person name="Gaudet P."/>
            <person name="Fey P."/>
            <person name="Pilcher K."/>
            <person name="Chen G."/>
            <person name="Saunders D."/>
            <person name="Sodergren E."/>
            <person name="Davis P."/>
            <person name="Kerhornou A."/>
            <person name="Nie X."/>
            <person name="Hall N."/>
            <person name="Anjard C."/>
            <person name="Hemphill L."/>
            <person name="Bason N."/>
            <person name="Farbrother P."/>
            <person name="Desany B."/>
            <person name="Just E."/>
            <person name="Morio T."/>
            <person name="Rost R."/>
            <person name="Churcher C."/>
            <person name="Cooper J."/>
            <person name="Haydock S."/>
            <person name="van Driessche N."/>
            <person name="Cronin A."/>
            <person name="Goodhead I."/>
            <person name="Muzny D."/>
            <person name="Mourier T."/>
            <person name="Pain A."/>
            <person name="Lu M."/>
            <person name="Harper D."/>
            <person name="Lindsay R."/>
            <person name="Hauser H."/>
            <person name="James K."/>
            <person name="Quiles M."/>
            <person name="Madan Babu M."/>
            <person name="Saito T."/>
            <person name="Buchrieser C."/>
            <person name="Wardroper A."/>
            <person name="Felder M."/>
            <person name="Thangavelu M."/>
            <person name="Johnson D."/>
            <person name="Knights A."/>
            <person name="Loulseged H."/>
            <person name="Mungall K."/>
            <person name="Oliver K."/>
            <person name="Price C."/>
            <person name="Quail M.A."/>
            <person name="Urushihara H."/>
            <person name="Hernandez J."/>
            <person name="Rabbinowitsch E."/>
            <person name="Steffen D."/>
            <person name="Sanders M."/>
            <person name="Ma J."/>
            <person name="Kohara Y."/>
            <person name="Sharp S."/>
            <person name="Simmonds M."/>
            <person name="Spiegler S."/>
            <person name="Tivey A."/>
            <person name="Sugano S."/>
            <person name="White B."/>
            <person name="Walker D."/>
            <person name="Woodward J."/>
            <person name="Winckler T."/>
            <person name="Tanaka Y."/>
            <person name="Shaulsky G."/>
            <person name="Schleicher M."/>
            <person name="Weinstock G."/>
            <person name="Rosenthal A."/>
            <person name="Cox E.C."/>
            <person name="Chisholm R.L."/>
            <person name="Gibbs R."/>
            <person name="Loomis W.F."/>
            <person name="Platzer M."/>
            <person name="Kay R.R."/>
            <person name="Williams J."/>
            <person name="Dear P.H."/>
            <person name="Noegel A.A."/>
            <person name="Barrell B."/>
            <person name="Kuspa A."/>
        </authorList>
    </citation>
    <scope>NUCLEOTIDE SEQUENCE [LARGE SCALE GENOMIC DNA]</scope>
    <source>
        <strain evidence="2 3">AX4</strain>
    </source>
</reference>
<dbReference type="GlyGen" id="Q55FG8">
    <property type="glycosylation" value="1 site"/>
</dbReference>
<evidence type="ECO:0000313" key="3">
    <source>
        <dbReference type="Proteomes" id="UP000002195"/>
    </source>
</evidence>
<dbReference type="RefSeq" id="XP_647565.1">
    <property type="nucleotide sequence ID" value="XM_642473.1"/>
</dbReference>
<dbReference type="VEuPathDB" id="AmoebaDB:DDB_G0268436"/>
<feature type="region of interest" description="Disordered" evidence="1">
    <location>
        <begin position="13"/>
        <end position="40"/>
    </location>
</feature>
<proteinExistence type="predicted"/>
<dbReference type="InParanoid" id="Q55FG8"/>
<dbReference type="PaxDb" id="44689-DDB0202225"/>
<dbReference type="AlphaFoldDB" id="Q55FG8"/>
<accession>Q55FG8</accession>
<evidence type="ECO:0000313" key="2">
    <source>
        <dbReference type="EMBL" id="EAL73671.1"/>
    </source>
</evidence>